<comment type="caution">
    <text evidence="3">The sequence shown here is derived from an EMBL/GenBank/DDBJ whole genome shotgun (WGS) entry which is preliminary data.</text>
</comment>
<evidence type="ECO:0000313" key="3">
    <source>
        <dbReference type="EMBL" id="RJQ83862.1"/>
    </source>
</evidence>
<evidence type="ECO:0000313" key="4">
    <source>
        <dbReference type="Proteomes" id="UP000285112"/>
    </source>
</evidence>
<accession>A0A419I239</accession>
<evidence type="ECO:0000256" key="1">
    <source>
        <dbReference type="SAM" id="MobiDB-lite"/>
    </source>
</evidence>
<feature type="signal peptide" evidence="2">
    <location>
        <begin position="1"/>
        <end position="25"/>
    </location>
</feature>
<evidence type="ECO:0000256" key="2">
    <source>
        <dbReference type="SAM" id="SignalP"/>
    </source>
</evidence>
<organism evidence="3 4">
    <name type="scientific">Amycolatopsis panacis</name>
    <dbReference type="NCBI Taxonomy" id="2340917"/>
    <lineage>
        <taxon>Bacteria</taxon>
        <taxon>Bacillati</taxon>
        <taxon>Actinomycetota</taxon>
        <taxon>Actinomycetes</taxon>
        <taxon>Pseudonocardiales</taxon>
        <taxon>Pseudonocardiaceae</taxon>
        <taxon>Amycolatopsis</taxon>
    </lineage>
</organism>
<feature type="chain" id="PRO_5038905933" evidence="2">
    <location>
        <begin position="26"/>
        <end position="145"/>
    </location>
</feature>
<reference evidence="3 4" key="1">
    <citation type="submission" date="2018-09" db="EMBL/GenBank/DDBJ databases">
        <title>YIM PH 21725 draft genome.</title>
        <authorList>
            <person name="Miao C."/>
        </authorList>
    </citation>
    <scope>NUCLEOTIDE SEQUENCE [LARGE SCALE GENOMIC DNA]</scope>
    <source>
        <strain evidence="4">YIM PH21725</strain>
    </source>
</reference>
<feature type="region of interest" description="Disordered" evidence="1">
    <location>
        <begin position="25"/>
        <end position="45"/>
    </location>
</feature>
<keyword evidence="4" id="KW-1185">Reference proteome</keyword>
<gene>
    <name evidence="3" type="ORF">D5S19_18830</name>
</gene>
<protein>
    <submittedName>
        <fullName evidence="3">Uncharacterized protein</fullName>
    </submittedName>
</protein>
<dbReference type="OrthoDB" id="8195871at2"/>
<dbReference type="EMBL" id="QZFV01000091">
    <property type="protein sequence ID" value="RJQ83862.1"/>
    <property type="molecule type" value="Genomic_DNA"/>
</dbReference>
<dbReference type="PROSITE" id="PS51257">
    <property type="entry name" value="PROKAR_LIPOPROTEIN"/>
    <property type="match status" value="1"/>
</dbReference>
<dbReference type="AlphaFoldDB" id="A0A419I239"/>
<dbReference type="Proteomes" id="UP000285112">
    <property type="component" value="Unassembled WGS sequence"/>
</dbReference>
<keyword evidence="2" id="KW-0732">Signal</keyword>
<name>A0A419I239_9PSEU</name>
<proteinExistence type="predicted"/>
<dbReference type="RefSeq" id="WP_120024657.1">
    <property type="nucleotide sequence ID" value="NZ_QZFV01000091.1"/>
</dbReference>
<sequence>MPSKPRLVPLVAAAPLGLSALTACGSSPSDASGEVVPRVGDQTGTTQSRLKTAGLFDNRPDRIECSPAWPGNNPDAFGRRYAGFARRAPGLAAQIRPEETAYQRIPVDAALAAQPRKTYGTWVRQGLFPGGRKLSEFIDPGLGSR</sequence>